<evidence type="ECO:0000313" key="5">
    <source>
        <dbReference type="Proteomes" id="UP000265768"/>
    </source>
</evidence>
<comment type="caution">
    <text evidence="4">The sequence shown here is derived from an EMBL/GenBank/DDBJ whole genome shotgun (WGS) entry which is preliminary data.</text>
</comment>
<dbReference type="InterPro" id="IPR023451">
    <property type="entry name" value="Thymidate_synth/dCMP_Mease_dom"/>
</dbReference>
<dbReference type="GO" id="GO:0032259">
    <property type="term" value="P:methylation"/>
    <property type="evidence" value="ECO:0007669"/>
    <property type="project" value="UniProtKB-KW"/>
</dbReference>
<dbReference type="Pfam" id="PF00303">
    <property type="entry name" value="Thymidylat_synt"/>
    <property type="match status" value="1"/>
</dbReference>
<organism evidence="4 5">
    <name type="scientific">Bailinhaonella thermotolerans</name>
    <dbReference type="NCBI Taxonomy" id="1070861"/>
    <lineage>
        <taxon>Bacteria</taxon>
        <taxon>Bacillati</taxon>
        <taxon>Actinomycetota</taxon>
        <taxon>Actinomycetes</taxon>
        <taxon>Streptosporangiales</taxon>
        <taxon>Streptosporangiaceae</taxon>
        <taxon>Bailinhaonella</taxon>
    </lineage>
</organism>
<dbReference type="RefSeq" id="WP_119930214.1">
    <property type="nucleotide sequence ID" value="NZ_QZEY01000017.1"/>
</dbReference>
<gene>
    <name evidence="4" type="ORF">D5H75_31490</name>
</gene>
<dbReference type="SUPFAM" id="SSF55831">
    <property type="entry name" value="Thymidylate synthase/dCMP hydroxymethylase"/>
    <property type="match status" value="1"/>
</dbReference>
<dbReference type="InterPro" id="IPR036926">
    <property type="entry name" value="Thymidate_synth/dCMP_Mease_sf"/>
</dbReference>
<proteinExistence type="predicted"/>
<evidence type="ECO:0000256" key="2">
    <source>
        <dbReference type="ARBA" id="ARBA00022679"/>
    </source>
</evidence>
<dbReference type="AlphaFoldDB" id="A0A3A4A7Q2"/>
<reference evidence="4 5" key="1">
    <citation type="submission" date="2018-09" db="EMBL/GenBank/DDBJ databases">
        <title>YIM 75507 draft genome.</title>
        <authorList>
            <person name="Tang S."/>
            <person name="Feng Y."/>
        </authorList>
    </citation>
    <scope>NUCLEOTIDE SEQUENCE [LARGE SCALE GENOMIC DNA]</scope>
    <source>
        <strain evidence="4 5">YIM 75507</strain>
    </source>
</reference>
<sequence length="340" mass="38163">MHAETFHRFEDAYLAVLAHVSRDHEHRTAARGNAARECLNISFALADPRDRIVHLRGRRTNIVFCYAEALWYLLGRDDLEMISYYAPRLTRYSADGKVLSGTAYGPKLFGLAAGGRSQWDTVVERLRLEEGTKRAVVTFFHPEELADPANPDVSCTLALQFMLRDGRLHAITYMRGNDAVTGLLCDVFSFTVLQEFTARRLGVGLGTYAHHVGSMHINDIDINRVATVLADAALDPPEPPPVMTMPATGWAELAVVACYEEALRHNEAPLDLNDQGWSRLAPYWQQVVLLFEIHRQIRHQGGQPVSRATLSRLAEPYQRLISNRWPKALPLDEPPDGADK</sequence>
<dbReference type="GO" id="GO:0005829">
    <property type="term" value="C:cytosol"/>
    <property type="evidence" value="ECO:0007669"/>
    <property type="project" value="TreeGrafter"/>
</dbReference>
<evidence type="ECO:0000313" key="4">
    <source>
        <dbReference type="EMBL" id="RJL23959.1"/>
    </source>
</evidence>
<dbReference type="PANTHER" id="PTHR11548:SF9">
    <property type="entry name" value="THYMIDYLATE SYNTHASE"/>
    <property type="match status" value="1"/>
</dbReference>
<accession>A0A3A4A7Q2</accession>
<dbReference type="GO" id="GO:0004799">
    <property type="term" value="F:thymidylate synthase activity"/>
    <property type="evidence" value="ECO:0007669"/>
    <property type="project" value="TreeGrafter"/>
</dbReference>
<dbReference type="Proteomes" id="UP000265768">
    <property type="component" value="Unassembled WGS sequence"/>
</dbReference>
<name>A0A3A4A7Q2_9ACTN</name>
<keyword evidence="2" id="KW-0808">Transferase</keyword>
<evidence type="ECO:0000259" key="3">
    <source>
        <dbReference type="Pfam" id="PF00303"/>
    </source>
</evidence>
<dbReference type="CDD" id="cd00351">
    <property type="entry name" value="TS_Pyrimidine_HMase"/>
    <property type="match status" value="1"/>
</dbReference>
<evidence type="ECO:0000256" key="1">
    <source>
        <dbReference type="ARBA" id="ARBA00022603"/>
    </source>
</evidence>
<dbReference type="EMBL" id="QZEY01000017">
    <property type="protein sequence ID" value="RJL23959.1"/>
    <property type="molecule type" value="Genomic_DNA"/>
</dbReference>
<dbReference type="PANTHER" id="PTHR11548">
    <property type="entry name" value="THYMIDYLATE SYNTHASE 1"/>
    <property type="match status" value="1"/>
</dbReference>
<keyword evidence="1" id="KW-0489">Methyltransferase</keyword>
<feature type="domain" description="Thymidylate synthase/dCMP hydroxymethylase" evidence="3">
    <location>
        <begin position="12"/>
        <end position="232"/>
    </location>
</feature>
<protein>
    <submittedName>
        <fullName evidence="4">Thymidylate synthase</fullName>
    </submittedName>
</protein>
<dbReference type="GO" id="GO:0006231">
    <property type="term" value="P:dTMP biosynthetic process"/>
    <property type="evidence" value="ECO:0007669"/>
    <property type="project" value="TreeGrafter"/>
</dbReference>
<dbReference type="Gene3D" id="3.30.572.10">
    <property type="entry name" value="Thymidylate synthase/dCMP hydroxymethylase domain"/>
    <property type="match status" value="1"/>
</dbReference>
<dbReference type="InterPro" id="IPR045097">
    <property type="entry name" value="Thymidate_synth/dCMP_Mease"/>
</dbReference>
<keyword evidence="5" id="KW-1185">Reference proteome</keyword>
<dbReference type="OrthoDB" id="9774633at2"/>